<protein>
    <submittedName>
        <fullName evidence="3">Uncharacterized protein</fullName>
    </submittedName>
</protein>
<keyword evidence="4" id="KW-1185">Reference proteome</keyword>
<evidence type="ECO:0000313" key="3">
    <source>
        <dbReference type="Ensembl" id="ENSPANP00000056316.1"/>
    </source>
</evidence>
<dbReference type="GeneTree" id="ENSGT00940000165497"/>
<name>A0A8I5N739_PAPAN</name>
<dbReference type="PANTHER" id="PTHR46254:SF7">
    <property type="entry name" value="PI4-KINASE N-TERMINAL DOMAIN-CONTAINING PROTEIN"/>
    <property type="match status" value="1"/>
</dbReference>
<sequence length="211" mass="21490">TGGLLTPVCALSHLQAAGGLACNTSCGGAGQGQWRASALGHRHATRAPGGRLLPALPAAPGGGPGPGPGRLAHRLPGGGVGLSVVALPLVGAPVRGGAAVQEEQGGLCGSLLGARGSLSRASGGRERHRDPVPELPVRETESRSAARAGVQWPDLSSLQAPPPGFTPFSCLSLPSSWDYRRPPPRPAIFLYFLVETRFHCVSQDGLDLLTS</sequence>
<reference evidence="3" key="2">
    <citation type="submission" date="2025-08" db="UniProtKB">
        <authorList>
            <consortium name="Ensembl"/>
        </authorList>
    </citation>
    <scope>IDENTIFICATION</scope>
</reference>
<reference evidence="3 4" key="1">
    <citation type="submission" date="2012-03" db="EMBL/GenBank/DDBJ databases">
        <title>Whole Genome Assembly of Papio anubis.</title>
        <authorList>
            <person name="Liu Y.L."/>
            <person name="Abraham K.A."/>
            <person name="Akbar H.A."/>
            <person name="Ali S.A."/>
            <person name="Anosike U.A."/>
            <person name="Aqrawi P.A."/>
            <person name="Arias F.A."/>
            <person name="Attaway T.A."/>
            <person name="Awwad R.A."/>
            <person name="Babu C.B."/>
            <person name="Bandaranaike D.B."/>
            <person name="Battles P.B."/>
            <person name="Bell A.B."/>
            <person name="Beltran B.B."/>
            <person name="Berhane-Mersha D.B."/>
            <person name="Bess C.B."/>
            <person name="Bickham C.B."/>
            <person name="Bolden T.B."/>
            <person name="Carter K.C."/>
            <person name="Chau D.C."/>
            <person name="Chavez A.C."/>
            <person name="Clerc-Blankenburg K.C."/>
            <person name="Coyle M.C."/>
            <person name="Dao M.D."/>
            <person name="Davila M.L.D."/>
            <person name="Davy-Carroll L.D."/>
            <person name="Denson S.D."/>
            <person name="Dinh H.D."/>
            <person name="Fernandez S.F."/>
            <person name="Fernando P.F."/>
            <person name="Forbes L.F."/>
            <person name="Francis C.F."/>
            <person name="Francisco L.F."/>
            <person name="Fu Q.F."/>
            <person name="Garcia-Iii R.G."/>
            <person name="Garrett T.G."/>
            <person name="Gross S.G."/>
            <person name="Gubbala S.G."/>
            <person name="Hirani K.H."/>
            <person name="Hogues M.H."/>
            <person name="Hollins B.H."/>
            <person name="Jackson L.J."/>
            <person name="Javaid M.J."/>
            <person name="Jhangiani S.J."/>
            <person name="Johnson A.J."/>
            <person name="Johnson B.J."/>
            <person name="Jones J.J."/>
            <person name="Joshi V.J."/>
            <person name="Kalu J.K."/>
            <person name="Khan N.K."/>
            <person name="Korchina V.K."/>
            <person name="Kovar C.K."/>
            <person name="Lago L.L."/>
            <person name="Lara F.L."/>
            <person name="Le T.-K.L."/>
            <person name="Lee S.L."/>
            <person name="Legall-Iii F.L."/>
            <person name="Lemon S.L."/>
            <person name="Liu J.L."/>
            <person name="Liu Y.-S.L."/>
            <person name="Liyanage D.L."/>
            <person name="Lopez J.L."/>
            <person name="Lorensuhewa L.L."/>
            <person name="Mata R.M."/>
            <person name="Mathew T.M."/>
            <person name="Mercado C.M."/>
            <person name="Mercado I.M."/>
            <person name="Morales K.M."/>
            <person name="Morgan M.M."/>
            <person name="Munidasa M.M."/>
            <person name="Ngo D.N."/>
            <person name="Nguyen L.N."/>
            <person name="Nguyen T.N."/>
            <person name="Nguyen N.N."/>
            <person name="Obregon M.O."/>
            <person name="Okwuonu G.O."/>
            <person name="Ongeri F.O."/>
            <person name="Onwere C.O."/>
            <person name="Osifeso I.O."/>
            <person name="Parra A.P."/>
            <person name="Patil S.P."/>
            <person name="Perez A.P."/>
            <person name="Perez Y.P."/>
            <person name="Pham C.P."/>
            <person name="Pu L.-L.P."/>
            <person name="Puazo M.P."/>
            <person name="Quiroz J.Q."/>
            <person name="Rouhana J.R."/>
            <person name="Ruiz M.R."/>
            <person name="Ruiz S.-J.R."/>
            <person name="Saada N.S."/>
            <person name="Santibanez J.S."/>
            <person name="Scheel M.S."/>
            <person name="Schneider B.S."/>
            <person name="Simmons D.S."/>
            <person name="Sisson I.S."/>
            <person name="Tang L.-Y.T."/>
            <person name="Thornton R.T."/>
            <person name="Tisius J.T."/>
            <person name="Toledanes G.T."/>
            <person name="Trejos Z.T."/>
            <person name="Usmani K.U."/>
            <person name="Varghese R.V."/>
            <person name="Vattathil S.V."/>
            <person name="Vee V.V."/>
            <person name="Walker D.W."/>
            <person name="Weissenberger G.W."/>
            <person name="White C.W."/>
            <person name="Williams A.W."/>
            <person name="Woodworth J.W."/>
            <person name="Wright R.W."/>
            <person name="Zhu Y.Z."/>
            <person name="Han Y.H."/>
            <person name="Newsham I.N."/>
            <person name="Nazareth L.N."/>
            <person name="Worley K.W."/>
            <person name="Muzny D.M."/>
            <person name="Rogers J.R."/>
            <person name="Gibbs R.G."/>
        </authorList>
    </citation>
    <scope>NUCLEOTIDE SEQUENCE [LARGE SCALE GENOMIC DNA]</scope>
</reference>
<feature type="chain" id="PRO_5035179262" evidence="2">
    <location>
        <begin position="22"/>
        <end position="211"/>
    </location>
</feature>
<accession>A0A8I5N739</accession>
<evidence type="ECO:0000256" key="2">
    <source>
        <dbReference type="SAM" id="SignalP"/>
    </source>
</evidence>
<keyword evidence="2" id="KW-0732">Signal</keyword>
<dbReference type="Proteomes" id="UP000028761">
    <property type="component" value="Chromosome 5"/>
</dbReference>
<organism evidence="3 4">
    <name type="scientific">Papio anubis</name>
    <name type="common">Olive baboon</name>
    <dbReference type="NCBI Taxonomy" id="9555"/>
    <lineage>
        <taxon>Eukaryota</taxon>
        <taxon>Metazoa</taxon>
        <taxon>Chordata</taxon>
        <taxon>Craniata</taxon>
        <taxon>Vertebrata</taxon>
        <taxon>Euteleostomi</taxon>
        <taxon>Mammalia</taxon>
        <taxon>Eutheria</taxon>
        <taxon>Euarchontoglires</taxon>
        <taxon>Primates</taxon>
        <taxon>Haplorrhini</taxon>
        <taxon>Catarrhini</taxon>
        <taxon>Cercopithecidae</taxon>
        <taxon>Cercopithecinae</taxon>
        <taxon>Papio</taxon>
    </lineage>
</organism>
<feature type="signal peptide" evidence="2">
    <location>
        <begin position="1"/>
        <end position="21"/>
    </location>
</feature>
<evidence type="ECO:0000313" key="4">
    <source>
        <dbReference type="Proteomes" id="UP000028761"/>
    </source>
</evidence>
<feature type="compositionally biased region" description="Basic and acidic residues" evidence="1">
    <location>
        <begin position="123"/>
        <end position="144"/>
    </location>
</feature>
<feature type="compositionally biased region" description="Low complexity" evidence="1">
    <location>
        <begin position="46"/>
        <end position="59"/>
    </location>
</feature>
<proteinExistence type="predicted"/>
<dbReference type="AlphaFoldDB" id="A0A8I5N739"/>
<evidence type="ECO:0000256" key="1">
    <source>
        <dbReference type="SAM" id="MobiDB-lite"/>
    </source>
</evidence>
<dbReference type="PANTHER" id="PTHR46254">
    <property type="entry name" value="PROTEIN GVQW1-RELATED"/>
    <property type="match status" value="1"/>
</dbReference>
<feature type="region of interest" description="Disordered" evidence="1">
    <location>
        <begin position="118"/>
        <end position="150"/>
    </location>
</feature>
<feature type="region of interest" description="Disordered" evidence="1">
    <location>
        <begin position="43"/>
        <end position="74"/>
    </location>
</feature>
<dbReference type="Ensembl" id="ENSPANT00000068873.1">
    <property type="protein sequence ID" value="ENSPANP00000056316.1"/>
    <property type="gene ID" value="ENSPANG00000049344.1"/>
</dbReference>
<reference evidence="3" key="3">
    <citation type="submission" date="2025-09" db="UniProtKB">
        <authorList>
            <consortium name="Ensembl"/>
        </authorList>
    </citation>
    <scope>IDENTIFICATION</scope>
</reference>